<dbReference type="AlphaFoldDB" id="A0A7J7JBR4"/>
<feature type="compositionally biased region" description="Polar residues" evidence="2">
    <location>
        <begin position="91"/>
        <end position="100"/>
    </location>
</feature>
<reference evidence="4" key="1">
    <citation type="submission" date="2020-06" db="EMBL/GenBank/DDBJ databases">
        <title>Draft genome of Bugula neritina, a colonial animal packing powerful symbionts and potential medicines.</title>
        <authorList>
            <person name="Rayko M."/>
        </authorList>
    </citation>
    <scope>NUCLEOTIDE SEQUENCE [LARGE SCALE GENOMIC DNA]</scope>
    <source>
        <strain evidence="4">Kwan_BN1</strain>
    </source>
</reference>
<dbReference type="GO" id="GO:0043596">
    <property type="term" value="C:nuclear replication fork"/>
    <property type="evidence" value="ECO:0007669"/>
    <property type="project" value="TreeGrafter"/>
</dbReference>
<dbReference type="InterPro" id="IPR040184">
    <property type="entry name" value="Mcm10"/>
</dbReference>
<dbReference type="InterPro" id="IPR015408">
    <property type="entry name" value="Znf_Mcm10/DnaG"/>
</dbReference>
<dbReference type="PANTHER" id="PTHR13454:SF11">
    <property type="entry name" value="PROTEIN MCM10 HOMOLOG"/>
    <property type="match status" value="1"/>
</dbReference>
<dbReference type="EMBL" id="VXIV02002765">
    <property type="protein sequence ID" value="KAF6023076.1"/>
    <property type="molecule type" value="Genomic_DNA"/>
</dbReference>
<feature type="domain" description="Zinc finger Mcm10/DnaG-type" evidence="3">
    <location>
        <begin position="31"/>
        <end position="73"/>
    </location>
</feature>
<evidence type="ECO:0000313" key="4">
    <source>
        <dbReference type="EMBL" id="KAF6023076.1"/>
    </source>
</evidence>
<sequence>MNPSIMSNDKYKGKCVPSLSVANQSQLMVVGTAKDFGTCGSVTKQGNKCTNFVNRALCSTCRFHTMQEHKLQSHRRSELNTTYASREPGSATRSRLMSKLSTSKSSEECIIYGGQSFSSKSKPKTNVSVKGVLNRSKQKGNLQSTLNLYQIKPEDQKRLEASKAASRSKADEKLEELLGRPSTASMQFMRHLMSKELKGSSTTKIPQALLLKLNQRN</sequence>
<dbReference type="Proteomes" id="UP000593567">
    <property type="component" value="Unassembled WGS sequence"/>
</dbReference>
<evidence type="ECO:0000256" key="1">
    <source>
        <dbReference type="ARBA" id="ARBA00009679"/>
    </source>
</evidence>
<proteinExistence type="inferred from homology"/>
<comment type="caution">
    <text evidence="4">The sequence shown here is derived from an EMBL/GenBank/DDBJ whole genome shotgun (WGS) entry which is preliminary data.</text>
</comment>
<accession>A0A7J7JBR4</accession>
<dbReference type="OrthoDB" id="6093546at2759"/>
<dbReference type="PANTHER" id="PTHR13454">
    <property type="entry name" value="PROTEIN MCM10 HOMOLOG"/>
    <property type="match status" value="1"/>
</dbReference>
<comment type="similarity">
    <text evidence="1">Belongs to the MCM10 family.</text>
</comment>
<dbReference type="GO" id="GO:0003688">
    <property type="term" value="F:DNA replication origin binding"/>
    <property type="evidence" value="ECO:0007669"/>
    <property type="project" value="TreeGrafter"/>
</dbReference>
<dbReference type="Gene3D" id="2.40.50.140">
    <property type="entry name" value="Nucleic acid-binding proteins"/>
    <property type="match status" value="1"/>
</dbReference>
<keyword evidence="5" id="KW-1185">Reference proteome</keyword>
<dbReference type="GO" id="GO:0006270">
    <property type="term" value="P:DNA replication initiation"/>
    <property type="evidence" value="ECO:0007669"/>
    <property type="project" value="InterPro"/>
</dbReference>
<feature type="region of interest" description="Disordered" evidence="2">
    <location>
        <begin position="72"/>
        <end position="100"/>
    </location>
</feature>
<evidence type="ECO:0000313" key="5">
    <source>
        <dbReference type="Proteomes" id="UP000593567"/>
    </source>
</evidence>
<dbReference type="GO" id="GO:0003697">
    <property type="term" value="F:single-stranded DNA binding"/>
    <property type="evidence" value="ECO:0007669"/>
    <property type="project" value="InterPro"/>
</dbReference>
<dbReference type="Pfam" id="PF09329">
    <property type="entry name" value="zf-primase"/>
    <property type="match status" value="1"/>
</dbReference>
<name>A0A7J7JBR4_BUGNE</name>
<dbReference type="InterPro" id="IPR012340">
    <property type="entry name" value="NA-bd_OB-fold"/>
</dbReference>
<evidence type="ECO:0000259" key="3">
    <source>
        <dbReference type="Pfam" id="PF09329"/>
    </source>
</evidence>
<evidence type="ECO:0000256" key="2">
    <source>
        <dbReference type="SAM" id="MobiDB-lite"/>
    </source>
</evidence>
<protein>
    <submittedName>
        <fullName evidence="4">MCM10</fullName>
    </submittedName>
</protein>
<gene>
    <name evidence="4" type="ORF">EB796_018614</name>
</gene>
<organism evidence="4 5">
    <name type="scientific">Bugula neritina</name>
    <name type="common">Brown bryozoan</name>
    <name type="synonym">Sertularia neritina</name>
    <dbReference type="NCBI Taxonomy" id="10212"/>
    <lineage>
        <taxon>Eukaryota</taxon>
        <taxon>Metazoa</taxon>
        <taxon>Spiralia</taxon>
        <taxon>Lophotrochozoa</taxon>
        <taxon>Bryozoa</taxon>
        <taxon>Gymnolaemata</taxon>
        <taxon>Cheilostomatida</taxon>
        <taxon>Flustrina</taxon>
        <taxon>Buguloidea</taxon>
        <taxon>Bugulidae</taxon>
        <taxon>Bugula</taxon>
    </lineage>
</organism>